<keyword evidence="2" id="KW-1185">Reference proteome</keyword>
<dbReference type="Proteomes" id="UP000192656">
    <property type="component" value="Unassembled WGS sequence"/>
</dbReference>
<accession>A0A1W1Z4L7</accession>
<evidence type="ECO:0000313" key="2">
    <source>
        <dbReference type="Proteomes" id="UP000192656"/>
    </source>
</evidence>
<dbReference type="Gene3D" id="2.40.50.230">
    <property type="entry name" value="Gp5 N-terminal domain"/>
    <property type="match status" value="1"/>
</dbReference>
<dbReference type="InterPro" id="IPR037026">
    <property type="entry name" value="Vgr_OB-fold_dom_sf"/>
</dbReference>
<proteinExistence type="predicted"/>
<name>A0A1W1Z4L7_9HYPH</name>
<reference evidence="1 2" key="1">
    <citation type="submission" date="2017-04" db="EMBL/GenBank/DDBJ databases">
        <authorList>
            <person name="Afonso C.L."/>
            <person name="Miller P.J."/>
            <person name="Scott M.A."/>
            <person name="Spackman E."/>
            <person name="Goraichik I."/>
            <person name="Dimitrov K.M."/>
            <person name="Suarez D.L."/>
            <person name="Swayne D.E."/>
        </authorList>
    </citation>
    <scope>NUCLEOTIDE SEQUENCE [LARGE SCALE GENOMIC DNA]</scope>
    <source>
        <strain evidence="1 2">CGMCC 1.10972</strain>
    </source>
</reference>
<dbReference type="AlphaFoldDB" id="A0A1W1Z4L7"/>
<evidence type="ECO:0000313" key="1">
    <source>
        <dbReference type="EMBL" id="SMC43051.1"/>
    </source>
</evidence>
<dbReference type="EMBL" id="FWXR01000002">
    <property type="protein sequence ID" value="SMC43051.1"/>
    <property type="molecule type" value="Genomic_DNA"/>
</dbReference>
<dbReference type="RefSeq" id="WP_170923154.1">
    <property type="nucleotide sequence ID" value="NZ_FWXR01000002.1"/>
</dbReference>
<gene>
    <name evidence="1" type="ORF">SAMN06297251_102134</name>
</gene>
<dbReference type="STRING" id="937218.SAMN06297251_102134"/>
<protein>
    <submittedName>
        <fullName evidence="1">Type VI secretion system, phage-baseplate injector</fullName>
    </submittedName>
</protein>
<organism evidence="1 2">
    <name type="scientific">Fulvimarina manganoxydans</name>
    <dbReference type="NCBI Taxonomy" id="937218"/>
    <lineage>
        <taxon>Bacteria</taxon>
        <taxon>Pseudomonadati</taxon>
        <taxon>Pseudomonadota</taxon>
        <taxon>Alphaproteobacteria</taxon>
        <taxon>Hyphomicrobiales</taxon>
        <taxon>Aurantimonadaceae</taxon>
        <taxon>Fulvimarina</taxon>
    </lineage>
</organism>
<sequence length="164" mass="18380">MSLPPDDILQMIPWLVRQKAEEQRRNRNRRRAGRIIEAKPAEGLYRVRFRDEDGETPAFDSPWLPVRAVSTGGLKIQAEPTIGQWVEVVSESGEMIDGWIEMSGFNDDDPRPHDKNGELAVSVSDGAYRQTIAQNGSETTKAVSRTHNTDGDIDFNTGGIVRFN</sequence>